<gene>
    <name evidence="2" type="ORF">C8A05DRAFT_30002</name>
</gene>
<comment type="caution">
    <text evidence="2">The sequence shown here is derived from an EMBL/GenBank/DDBJ whole genome shotgun (WGS) entry which is preliminary data.</text>
</comment>
<accession>A0AAN6RX81</accession>
<dbReference type="Proteomes" id="UP001303889">
    <property type="component" value="Unassembled WGS sequence"/>
</dbReference>
<evidence type="ECO:0000256" key="1">
    <source>
        <dbReference type="SAM" id="MobiDB-lite"/>
    </source>
</evidence>
<dbReference type="AlphaFoldDB" id="A0AAN6RX81"/>
<organism evidence="2 3">
    <name type="scientific">Staphylotrichum tortipilum</name>
    <dbReference type="NCBI Taxonomy" id="2831512"/>
    <lineage>
        <taxon>Eukaryota</taxon>
        <taxon>Fungi</taxon>
        <taxon>Dikarya</taxon>
        <taxon>Ascomycota</taxon>
        <taxon>Pezizomycotina</taxon>
        <taxon>Sordariomycetes</taxon>
        <taxon>Sordariomycetidae</taxon>
        <taxon>Sordariales</taxon>
        <taxon>Chaetomiaceae</taxon>
        <taxon>Staphylotrichum</taxon>
    </lineage>
</organism>
<feature type="compositionally biased region" description="Basic residues" evidence="1">
    <location>
        <begin position="102"/>
        <end position="112"/>
    </location>
</feature>
<keyword evidence="3" id="KW-1185">Reference proteome</keyword>
<reference evidence="2" key="2">
    <citation type="submission" date="2023-05" db="EMBL/GenBank/DDBJ databases">
        <authorList>
            <consortium name="Lawrence Berkeley National Laboratory"/>
            <person name="Steindorff A."/>
            <person name="Hensen N."/>
            <person name="Bonometti L."/>
            <person name="Westerberg I."/>
            <person name="Brannstrom I.O."/>
            <person name="Guillou S."/>
            <person name="Cros-Aarteil S."/>
            <person name="Calhoun S."/>
            <person name="Haridas S."/>
            <person name="Kuo A."/>
            <person name="Mondo S."/>
            <person name="Pangilinan J."/>
            <person name="Riley R."/>
            <person name="Labutti K."/>
            <person name="Andreopoulos B."/>
            <person name="Lipzen A."/>
            <person name="Chen C."/>
            <person name="Yanf M."/>
            <person name="Daum C."/>
            <person name="Ng V."/>
            <person name="Clum A."/>
            <person name="Ohm R."/>
            <person name="Martin F."/>
            <person name="Silar P."/>
            <person name="Natvig D."/>
            <person name="Lalanne C."/>
            <person name="Gautier V."/>
            <person name="Ament-Velasquez S.L."/>
            <person name="Kruys A."/>
            <person name="Hutchinson M.I."/>
            <person name="Powell A.J."/>
            <person name="Barry K."/>
            <person name="Miller A.N."/>
            <person name="Grigoriev I.V."/>
            <person name="Debuchy R."/>
            <person name="Gladieux P."/>
            <person name="Thoren M.H."/>
            <person name="Johannesson H."/>
        </authorList>
    </citation>
    <scope>NUCLEOTIDE SEQUENCE</scope>
    <source>
        <strain evidence="2">CBS 103.79</strain>
    </source>
</reference>
<evidence type="ECO:0000313" key="3">
    <source>
        <dbReference type="Proteomes" id="UP001303889"/>
    </source>
</evidence>
<evidence type="ECO:0000313" key="2">
    <source>
        <dbReference type="EMBL" id="KAK3906139.1"/>
    </source>
</evidence>
<sequence>MCRLVVFKGTCPQCSETFTWDDLSQELSCLEAKNNGTFGLCKLGTQVDEKDHDQECDACTALMEADEGYAGGTEDALEAFELAGAGWGGQKMEAADQDQGSGKHKNKKQRTS</sequence>
<name>A0AAN6RX81_9PEZI</name>
<feature type="region of interest" description="Disordered" evidence="1">
    <location>
        <begin position="88"/>
        <end position="112"/>
    </location>
</feature>
<protein>
    <submittedName>
        <fullName evidence="2">Uncharacterized protein</fullName>
    </submittedName>
</protein>
<dbReference type="EMBL" id="MU855335">
    <property type="protein sequence ID" value="KAK3906139.1"/>
    <property type="molecule type" value="Genomic_DNA"/>
</dbReference>
<reference evidence="2" key="1">
    <citation type="journal article" date="2023" name="Mol. Phylogenet. Evol.">
        <title>Genome-scale phylogeny and comparative genomics of the fungal order Sordariales.</title>
        <authorList>
            <person name="Hensen N."/>
            <person name="Bonometti L."/>
            <person name="Westerberg I."/>
            <person name="Brannstrom I.O."/>
            <person name="Guillou S."/>
            <person name="Cros-Aarteil S."/>
            <person name="Calhoun S."/>
            <person name="Haridas S."/>
            <person name="Kuo A."/>
            <person name="Mondo S."/>
            <person name="Pangilinan J."/>
            <person name="Riley R."/>
            <person name="LaButti K."/>
            <person name="Andreopoulos B."/>
            <person name="Lipzen A."/>
            <person name="Chen C."/>
            <person name="Yan M."/>
            <person name="Daum C."/>
            <person name="Ng V."/>
            <person name="Clum A."/>
            <person name="Steindorff A."/>
            <person name="Ohm R.A."/>
            <person name="Martin F."/>
            <person name="Silar P."/>
            <person name="Natvig D.O."/>
            <person name="Lalanne C."/>
            <person name="Gautier V."/>
            <person name="Ament-Velasquez S.L."/>
            <person name="Kruys A."/>
            <person name="Hutchinson M.I."/>
            <person name="Powell A.J."/>
            <person name="Barry K."/>
            <person name="Miller A.N."/>
            <person name="Grigoriev I.V."/>
            <person name="Debuchy R."/>
            <person name="Gladieux P."/>
            <person name="Hiltunen Thoren M."/>
            <person name="Johannesson H."/>
        </authorList>
    </citation>
    <scope>NUCLEOTIDE SEQUENCE</scope>
    <source>
        <strain evidence="2">CBS 103.79</strain>
    </source>
</reference>
<proteinExistence type="predicted"/>